<dbReference type="InterPro" id="IPR042525">
    <property type="entry name" value="Rad52_Rad59_Rad22_sf"/>
</dbReference>
<sequence>MPSPGDQHNGRAIANPFEEVKPRISEYTAQEIATLQSRLEKQLGPEYISSRAGPSGQKVHYITAEKCIQLANEVFGFNGWSSQIIDTQVDFVDENATTLKVSLGLSVIVRVTLRDGTFHEDVGYGHIENCKGKAAAFEKAKKEGTTDALKRALRNFGNVLGNCIYDKDYLSKVTKVKVQPAKWDVENLHRHSTFTPQVTAKKDMEASKMVEKVQAQGPGPARTSLSGDDTLIGDDEFGDFDDADFNVADPSDHPDEVAVPAPQTASHQFNDARNSTNTPPINAAPQNQNRPPGPPPPGHRGPLVQPNRPPEAGGQNITRNSHPLPAPRTPNAGLSRPNSAVAPNARLPQDLVQPSRPANLVTTVPGRVLNQPNRPQPQPQPQPASGSLSPSRNNDITDELPPPGAGFFSARAANLLPKDHPPSEVPPVNLNLPAFNPNLESPSIRRTPGVDQKSSKPLSRDLKPILASQSQVSVAISAQAQPASRPIMAGNRNMNLGNPQLDATRRIGAPGSPSPMSMGNRNSYKPPTMMKRPVGDAGRAPLADLQTNGNGLAEDAHGGNVKRQRLNGM</sequence>
<evidence type="ECO:0000256" key="1">
    <source>
        <dbReference type="ARBA" id="ARBA00006638"/>
    </source>
</evidence>
<keyword evidence="8" id="KW-1185">Reference proteome</keyword>
<evidence type="ECO:0000256" key="5">
    <source>
        <dbReference type="ARBA" id="ARBA00077224"/>
    </source>
</evidence>
<dbReference type="InterPro" id="IPR007232">
    <property type="entry name" value="Rad52_Rad59_Rad22"/>
</dbReference>
<dbReference type="FunFam" id="3.30.390.80:FF:000001">
    <property type="entry name" value="DNA repair protein RAD52 homolog"/>
    <property type="match status" value="1"/>
</dbReference>
<accession>A0A8A3PAJ8</accession>
<name>A0A8A3PAJ8_9HELO</name>
<organism evidence="7 8">
    <name type="scientific">Monilinia vaccinii-corymbosi</name>
    <dbReference type="NCBI Taxonomy" id="61207"/>
    <lineage>
        <taxon>Eukaryota</taxon>
        <taxon>Fungi</taxon>
        <taxon>Dikarya</taxon>
        <taxon>Ascomycota</taxon>
        <taxon>Pezizomycotina</taxon>
        <taxon>Leotiomycetes</taxon>
        <taxon>Helotiales</taxon>
        <taxon>Sclerotiniaceae</taxon>
        <taxon>Monilinia</taxon>
    </lineage>
</organism>
<dbReference type="GO" id="GO:0045002">
    <property type="term" value="P:double-strand break repair via single-strand annealing"/>
    <property type="evidence" value="ECO:0007669"/>
    <property type="project" value="InterPro"/>
</dbReference>
<dbReference type="InterPro" id="IPR041247">
    <property type="entry name" value="Rad52_fam"/>
</dbReference>
<dbReference type="GO" id="GO:0000730">
    <property type="term" value="P:DNA recombinase assembly"/>
    <property type="evidence" value="ECO:0007669"/>
    <property type="project" value="InterPro"/>
</dbReference>
<feature type="compositionally biased region" description="Basic residues" evidence="6">
    <location>
        <begin position="560"/>
        <end position="569"/>
    </location>
</feature>
<dbReference type="GO" id="GO:0003697">
    <property type="term" value="F:single-stranded DNA binding"/>
    <property type="evidence" value="ECO:0007669"/>
    <property type="project" value="UniProtKB-ARBA"/>
</dbReference>
<evidence type="ECO:0000256" key="3">
    <source>
        <dbReference type="ARBA" id="ARBA00023172"/>
    </source>
</evidence>
<dbReference type="InterPro" id="IPR004585">
    <property type="entry name" value="DNA_recomb/repair_Rad52"/>
</dbReference>
<dbReference type="AlphaFoldDB" id="A0A8A3PAJ8"/>
<keyword evidence="2" id="KW-0227">DNA damage</keyword>
<dbReference type="EMBL" id="CP063406">
    <property type="protein sequence ID" value="QSZ31697.1"/>
    <property type="molecule type" value="Genomic_DNA"/>
</dbReference>
<evidence type="ECO:0000313" key="8">
    <source>
        <dbReference type="Proteomes" id="UP000672032"/>
    </source>
</evidence>
<reference evidence="7" key="1">
    <citation type="submission" date="2020-10" db="EMBL/GenBank/DDBJ databases">
        <title>Genome Sequence of Monilinia vaccinii-corymbosi Sheds Light on Mummy Berry Disease Infection of Blueberry and Mating Type.</title>
        <authorList>
            <person name="Yow A.G."/>
            <person name="Zhang Y."/>
            <person name="Bansal K."/>
            <person name="Eacker S.M."/>
            <person name="Sullivan S."/>
            <person name="Liachko I."/>
            <person name="Cubeta M.A."/>
            <person name="Rollins J.A."/>
            <person name="Ashrafi H."/>
        </authorList>
    </citation>
    <scope>NUCLEOTIDE SEQUENCE</scope>
    <source>
        <strain evidence="7">RL-1</strain>
    </source>
</reference>
<feature type="compositionally biased region" description="Polar residues" evidence="6">
    <location>
        <begin position="384"/>
        <end position="394"/>
    </location>
</feature>
<feature type="region of interest" description="Disordered" evidence="6">
    <location>
        <begin position="194"/>
        <end position="342"/>
    </location>
</feature>
<feature type="compositionally biased region" description="Polar residues" evidence="6">
    <location>
        <begin position="263"/>
        <end position="278"/>
    </location>
</feature>
<feature type="region of interest" description="Disordered" evidence="6">
    <location>
        <begin position="509"/>
        <end position="569"/>
    </location>
</feature>
<feature type="compositionally biased region" description="Polar residues" evidence="6">
    <location>
        <begin position="514"/>
        <end position="525"/>
    </location>
</feature>
<dbReference type="NCBIfam" id="TIGR00607">
    <property type="entry name" value="rad52"/>
    <property type="match status" value="1"/>
</dbReference>
<feature type="compositionally biased region" description="Low complexity" evidence="6">
    <location>
        <begin position="279"/>
        <end position="290"/>
    </location>
</feature>
<protein>
    <recommendedName>
        <fullName evidence="5">RAD52 homolog</fullName>
    </recommendedName>
</protein>
<dbReference type="PANTHER" id="PTHR12132">
    <property type="entry name" value="DNA REPAIR AND RECOMBINATION PROTEIN RAD52, RAD59"/>
    <property type="match status" value="1"/>
</dbReference>
<dbReference type="Pfam" id="PF04098">
    <property type="entry name" value="Rad52_Rad22"/>
    <property type="match status" value="1"/>
</dbReference>
<feature type="compositionally biased region" description="Acidic residues" evidence="6">
    <location>
        <begin position="231"/>
        <end position="244"/>
    </location>
</feature>
<keyword evidence="4" id="KW-0234">DNA repair</keyword>
<evidence type="ECO:0000256" key="4">
    <source>
        <dbReference type="ARBA" id="ARBA00023204"/>
    </source>
</evidence>
<dbReference type="PANTHER" id="PTHR12132:SF1">
    <property type="entry name" value="DNA REPAIR PROTEIN RAD52 HOMOLOG"/>
    <property type="match status" value="1"/>
</dbReference>
<dbReference type="GO" id="GO:0006312">
    <property type="term" value="P:mitotic recombination"/>
    <property type="evidence" value="ECO:0007669"/>
    <property type="project" value="TreeGrafter"/>
</dbReference>
<dbReference type="Proteomes" id="UP000672032">
    <property type="component" value="Chromosome 2"/>
</dbReference>
<keyword evidence="3" id="KW-0233">DNA recombination</keyword>
<dbReference type="SUPFAM" id="SSF54768">
    <property type="entry name" value="dsRNA-binding domain-like"/>
    <property type="match status" value="1"/>
</dbReference>
<gene>
    <name evidence="7" type="ORF">DSL72_001264</name>
</gene>
<dbReference type="GO" id="GO:0005634">
    <property type="term" value="C:nucleus"/>
    <property type="evidence" value="ECO:0007669"/>
    <property type="project" value="InterPro"/>
</dbReference>
<evidence type="ECO:0000313" key="7">
    <source>
        <dbReference type="EMBL" id="QSZ31697.1"/>
    </source>
</evidence>
<dbReference type="Gene3D" id="3.30.390.80">
    <property type="entry name" value="DNA repair protein Rad52/59/22"/>
    <property type="match status" value="1"/>
</dbReference>
<feature type="region of interest" description="Disordered" evidence="6">
    <location>
        <begin position="366"/>
        <end position="458"/>
    </location>
</feature>
<comment type="similarity">
    <text evidence="1">Belongs to the RAD52 family.</text>
</comment>
<proteinExistence type="inferred from homology"/>
<feature type="compositionally biased region" description="Basic and acidic residues" evidence="6">
    <location>
        <begin position="200"/>
        <end position="211"/>
    </location>
</feature>
<evidence type="ECO:0000256" key="2">
    <source>
        <dbReference type="ARBA" id="ARBA00022763"/>
    </source>
</evidence>
<dbReference type="OrthoDB" id="206565at2759"/>
<evidence type="ECO:0000256" key="6">
    <source>
        <dbReference type="SAM" id="MobiDB-lite"/>
    </source>
</evidence>